<dbReference type="PROSITE" id="PS50111">
    <property type="entry name" value="CHEMOTAXIS_TRANSDUC_2"/>
    <property type="match status" value="1"/>
</dbReference>
<evidence type="ECO:0000259" key="10">
    <source>
        <dbReference type="PROSITE" id="PS50111"/>
    </source>
</evidence>
<reference evidence="11 12" key="1">
    <citation type="submission" date="2019-12" db="EMBL/GenBank/DDBJ databases">
        <title>Novel species isolated from a subtropical stream in China.</title>
        <authorList>
            <person name="Lu H."/>
        </authorList>
    </citation>
    <scope>NUCLEOTIDE SEQUENCE [LARGE SCALE GENOMIC DNA]</scope>
    <source>
        <strain evidence="11 12">CY42W</strain>
    </source>
</reference>
<dbReference type="SMART" id="SM00283">
    <property type="entry name" value="MA"/>
    <property type="match status" value="1"/>
</dbReference>
<dbReference type="SUPFAM" id="SSF58104">
    <property type="entry name" value="Methyl-accepting chemotaxis protein (MCP) signaling domain"/>
    <property type="match status" value="1"/>
</dbReference>
<gene>
    <name evidence="11" type="ORF">GTP69_22350</name>
</gene>
<dbReference type="InterPro" id="IPR004090">
    <property type="entry name" value="Chemotax_Me-accpt_rcpt"/>
</dbReference>
<accession>A0ABW9W679</accession>
<evidence type="ECO:0000313" key="11">
    <source>
        <dbReference type="EMBL" id="MYN29150.1"/>
    </source>
</evidence>
<organism evidence="11 12">
    <name type="scientific">Duganella levis</name>
    <dbReference type="NCBI Taxonomy" id="2692169"/>
    <lineage>
        <taxon>Bacteria</taxon>
        <taxon>Pseudomonadati</taxon>
        <taxon>Pseudomonadota</taxon>
        <taxon>Betaproteobacteria</taxon>
        <taxon>Burkholderiales</taxon>
        <taxon>Oxalobacteraceae</taxon>
        <taxon>Telluria group</taxon>
        <taxon>Duganella</taxon>
    </lineage>
</organism>
<feature type="transmembrane region" description="Helical" evidence="9">
    <location>
        <begin position="191"/>
        <end position="209"/>
    </location>
</feature>
<dbReference type="Gene3D" id="1.10.287.950">
    <property type="entry name" value="Methyl-accepting chemotaxis protein"/>
    <property type="match status" value="1"/>
</dbReference>
<evidence type="ECO:0000256" key="5">
    <source>
        <dbReference type="ARBA" id="ARBA00022989"/>
    </source>
</evidence>
<keyword evidence="2" id="KW-1003">Cell membrane</keyword>
<evidence type="ECO:0000313" key="12">
    <source>
        <dbReference type="Proteomes" id="UP000642144"/>
    </source>
</evidence>
<sequence>MKKITFKQKLWLPLVASLVCLCAISVFHVMEARDLRYAERKADLADVAKAALTIVQGLAADAAAGKLSEAEAQTRAKAVLKSIRYGEDGYLVIISMDARPIQNPARPDNDGKDLSDFTDPNGFHVFREISRTAAGAAGEGYLSYFWLRPGSAAPSEKLSRIVSFKPWGWALVTGLYVDDINQAFYASLQKVALMVAAVCLLLSAIVIAVNRSLHRTIGGSPEYAAEMALRIAAKDLSVAVVTDAGDQTSLLSAMSRMQHNLAGMIGDIRGSAETIAAASSQIATGNLDLSSRTEMQAGSLEETAASMEQLTQAVAQNAEHSAEANALAEAAAGVAQRGGQAVTEVVSTMAAINASATRIEAIIGTIDGIAFQTNILALNAAVEAARAGEQGRGFAVVATEVRSLAQRSAAAAKEIKVLIDDAVRNIGTGTLMVERAGATMGEVVTSVDRVTGVMAAISAASAEQRTGIGHVNTAITEMDSVTQQNAALVEEAAAAAASLRDQAGALSEMVGSFQLTAPPVATAANAAGAPLSRSAMQRQSGRKAVPQLALV</sequence>
<dbReference type="PRINTS" id="PR00260">
    <property type="entry name" value="CHEMTRNSDUCR"/>
</dbReference>
<keyword evidence="3" id="KW-0488">Methylation</keyword>
<evidence type="ECO:0000256" key="2">
    <source>
        <dbReference type="ARBA" id="ARBA00022475"/>
    </source>
</evidence>
<keyword evidence="5 9" id="KW-1133">Transmembrane helix</keyword>
<feature type="domain" description="Methyl-accepting transducer" evidence="10">
    <location>
        <begin position="271"/>
        <end position="500"/>
    </location>
</feature>
<proteinExistence type="inferred from homology"/>
<evidence type="ECO:0000256" key="1">
    <source>
        <dbReference type="ARBA" id="ARBA00004651"/>
    </source>
</evidence>
<comment type="similarity">
    <text evidence="7">Belongs to the methyl-accepting chemotaxis (MCP) protein family.</text>
</comment>
<dbReference type="Proteomes" id="UP000642144">
    <property type="component" value="Unassembled WGS sequence"/>
</dbReference>
<dbReference type="PANTHER" id="PTHR43531:SF14">
    <property type="entry name" value="METHYL-ACCEPTING CHEMOTAXIS PROTEIN I-RELATED"/>
    <property type="match status" value="1"/>
</dbReference>
<comment type="subcellular location">
    <subcellularLocation>
        <location evidence="1">Cell membrane</location>
        <topology evidence="1">Multi-pass membrane protein</topology>
    </subcellularLocation>
</comment>
<dbReference type="Pfam" id="PF17200">
    <property type="entry name" value="sCache_2"/>
    <property type="match status" value="1"/>
</dbReference>
<keyword evidence="4 9" id="KW-0812">Transmembrane</keyword>
<name>A0ABW9W679_9BURK</name>
<dbReference type="InterPro" id="IPR051310">
    <property type="entry name" value="MCP_chemotaxis"/>
</dbReference>
<dbReference type="RefSeq" id="WP_161056929.1">
    <property type="nucleotide sequence ID" value="NZ_WWCT01000021.1"/>
</dbReference>
<comment type="caution">
    <text evidence="11">The sequence shown here is derived from an EMBL/GenBank/DDBJ whole genome shotgun (WGS) entry which is preliminary data.</text>
</comment>
<evidence type="ECO:0000256" key="9">
    <source>
        <dbReference type="SAM" id="Phobius"/>
    </source>
</evidence>
<keyword evidence="8" id="KW-0807">Transducer</keyword>
<dbReference type="Gene3D" id="3.30.450.20">
    <property type="entry name" value="PAS domain"/>
    <property type="match status" value="1"/>
</dbReference>
<dbReference type="InterPro" id="IPR004089">
    <property type="entry name" value="MCPsignal_dom"/>
</dbReference>
<keyword evidence="6 9" id="KW-0472">Membrane</keyword>
<evidence type="ECO:0000256" key="4">
    <source>
        <dbReference type="ARBA" id="ARBA00022692"/>
    </source>
</evidence>
<dbReference type="Pfam" id="PF00015">
    <property type="entry name" value="MCPsignal"/>
    <property type="match status" value="1"/>
</dbReference>
<dbReference type="CDD" id="cd11386">
    <property type="entry name" value="MCP_signal"/>
    <property type="match status" value="1"/>
</dbReference>
<dbReference type="PANTHER" id="PTHR43531">
    <property type="entry name" value="PROTEIN ICFG"/>
    <property type="match status" value="1"/>
</dbReference>
<evidence type="ECO:0000256" key="3">
    <source>
        <dbReference type="ARBA" id="ARBA00022481"/>
    </source>
</evidence>
<evidence type="ECO:0000256" key="7">
    <source>
        <dbReference type="ARBA" id="ARBA00029447"/>
    </source>
</evidence>
<protein>
    <submittedName>
        <fullName evidence="11">Methyl-accepting chemotaxis protein</fullName>
    </submittedName>
</protein>
<dbReference type="SMART" id="SM01049">
    <property type="entry name" value="Cache_2"/>
    <property type="match status" value="1"/>
</dbReference>
<dbReference type="InterPro" id="IPR033480">
    <property type="entry name" value="sCache_2"/>
</dbReference>
<evidence type="ECO:0000256" key="8">
    <source>
        <dbReference type="PROSITE-ProRule" id="PRU00284"/>
    </source>
</evidence>
<keyword evidence="12" id="KW-1185">Reference proteome</keyword>
<dbReference type="EMBL" id="WWCT01000021">
    <property type="protein sequence ID" value="MYN29150.1"/>
    <property type="molecule type" value="Genomic_DNA"/>
</dbReference>
<evidence type="ECO:0000256" key="6">
    <source>
        <dbReference type="ARBA" id="ARBA00023136"/>
    </source>
</evidence>